<keyword evidence="5" id="KW-1185">Reference proteome</keyword>
<dbReference type="AlphaFoldDB" id="A0AAV1B073"/>
<evidence type="ECO:0000259" key="3">
    <source>
        <dbReference type="PROSITE" id="PS50158"/>
    </source>
</evidence>
<proteinExistence type="predicted"/>
<feature type="compositionally biased region" description="Basic and acidic residues" evidence="2">
    <location>
        <begin position="249"/>
        <end position="264"/>
    </location>
</feature>
<dbReference type="EMBL" id="OX451740">
    <property type="protein sequence ID" value="CAI8614953.1"/>
    <property type="molecule type" value="Genomic_DNA"/>
</dbReference>
<keyword evidence="1" id="KW-0862">Zinc</keyword>
<keyword evidence="1" id="KW-0479">Metal-binding</keyword>
<sequence>MTKQLGNIVGEFMETDQKKANRFGKFLRIKVKVDLRKPLKRGTVLKYQDKCLKVFFKYERLPTFCFICDKIGHQLKDCKEIGEGGVEGFEEIEEQDLSFRPWLRASLLPRNVDEGRKEPSSGSVSRNLFKSSGNIKFSVTNQGIGESFVKDKRQKQLIQEERGVVKEGMVGGSGSKELESVEESLVVVVISNRKDLGKEGPDMNKKVPPKWKRQKGTKGKIINNAKKVEAELNKRQLMEVRVTNGTSMDIERKDKKRMQEKEGDTNIKLPEVVLEAQHCLA</sequence>
<gene>
    <name evidence="4" type="ORF">VFH_V155200</name>
</gene>
<dbReference type="Pfam" id="PF14392">
    <property type="entry name" value="zf-CCHC_4"/>
    <property type="match status" value="1"/>
</dbReference>
<evidence type="ECO:0000256" key="2">
    <source>
        <dbReference type="SAM" id="MobiDB-lite"/>
    </source>
</evidence>
<dbReference type="InterPro" id="IPR001878">
    <property type="entry name" value="Znf_CCHC"/>
</dbReference>
<dbReference type="InterPro" id="IPR025836">
    <property type="entry name" value="Zn_knuckle_CX2CX4HX4C"/>
</dbReference>
<feature type="region of interest" description="Disordered" evidence="2">
    <location>
        <begin position="197"/>
        <end position="217"/>
    </location>
</feature>
<feature type="compositionally biased region" description="Basic residues" evidence="2">
    <location>
        <begin position="207"/>
        <end position="217"/>
    </location>
</feature>
<keyword evidence="1" id="KW-0863">Zinc-finger</keyword>
<dbReference type="InterPro" id="IPR040256">
    <property type="entry name" value="At4g02000-like"/>
</dbReference>
<evidence type="ECO:0000313" key="5">
    <source>
        <dbReference type="Proteomes" id="UP001157006"/>
    </source>
</evidence>
<dbReference type="PANTHER" id="PTHR31286:SF167">
    <property type="entry name" value="OS09G0268800 PROTEIN"/>
    <property type="match status" value="1"/>
</dbReference>
<dbReference type="Proteomes" id="UP001157006">
    <property type="component" value="Chromosome 5"/>
</dbReference>
<evidence type="ECO:0000256" key="1">
    <source>
        <dbReference type="PROSITE-ProRule" id="PRU00047"/>
    </source>
</evidence>
<organism evidence="4 5">
    <name type="scientific">Vicia faba</name>
    <name type="common">Broad bean</name>
    <name type="synonym">Faba vulgaris</name>
    <dbReference type="NCBI Taxonomy" id="3906"/>
    <lineage>
        <taxon>Eukaryota</taxon>
        <taxon>Viridiplantae</taxon>
        <taxon>Streptophyta</taxon>
        <taxon>Embryophyta</taxon>
        <taxon>Tracheophyta</taxon>
        <taxon>Spermatophyta</taxon>
        <taxon>Magnoliopsida</taxon>
        <taxon>eudicotyledons</taxon>
        <taxon>Gunneridae</taxon>
        <taxon>Pentapetalae</taxon>
        <taxon>rosids</taxon>
        <taxon>fabids</taxon>
        <taxon>Fabales</taxon>
        <taxon>Fabaceae</taxon>
        <taxon>Papilionoideae</taxon>
        <taxon>50 kb inversion clade</taxon>
        <taxon>NPAAA clade</taxon>
        <taxon>Hologalegina</taxon>
        <taxon>IRL clade</taxon>
        <taxon>Fabeae</taxon>
        <taxon>Vicia</taxon>
    </lineage>
</organism>
<accession>A0AAV1B073</accession>
<feature type="region of interest" description="Disordered" evidence="2">
    <location>
        <begin position="244"/>
        <end position="264"/>
    </location>
</feature>
<dbReference type="GO" id="GO:0003676">
    <property type="term" value="F:nucleic acid binding"/>
    <property type="evidence" value="ECO:0007669"/>
    <property type="project" value="InterPro"/>
</dbReference>
<dbReference type="PROSITE" id="PS50158">
    <property type="entry name" value="ZF_CCHC"/>
    <property type="match status" value="1"/>
</dbReference>
<dbReference type="GO" id="GO:0008270">
    <property type="term" value="F:zinc ion binding"/>
    <property type="evidence" value="ECO:0007669"/>
    <property type="project" value="UniProtKB-KW"/>
</dbReference>
<protein>
    <recommendedName>
        <fullName evidence="3">CCHC-type domain-containing protein</fullName>
    </recommendedName>
</protein>
<reference evidence="4 5" key="1">
    <citation type="submission" date="2023-01" db="EMBL/GenBank/DDBJ databases">
        <authorList>
            <person name="Kreplak J."/>
        </authorList>
    </citation>
    <scope>NUCLEOTIDE SEQUENCE [LARGE SCALE GENOMIC DNA]</scope>
</reference>
<dbReference type="PANTHER" id="PTHR31286">
    <property type="entry name" value="GLYCINE-RICH CELL WALL STRUCTURAL PROTEIN 1.8-LIKE"/>
    <property type="match status" value="1"/>
</dbReference>
<name>A0AAV1B073_VICFA</name>
<evidence type="ECO:0000313" key="4">
    <source>
        <dbReference type="EMBL" id="CAI8614953.1"/>
    </source>
</evidence>
<feature type="domain" description="CCHC-type" evidence="3">
    <location>
        <begin position="65"/>
        <end position="80"/>
    </location>
</feature>